<dbReference type="PANTHER" id="PTHR44688">
    <property type="entry name" value="DNA-BINDING TRANSCRIPTIONAL ACTIVATOR DEVR_DOSR"/>
    <property type="match status" value="1"/>
</dbReference>
<dbReference type="SMART" id="SM00421">
    <property type="entry name" value="HTH_LUXR"/>
    <property type="match status" value="1"/>
</dbReference>
<feature type="domain" description="Response regulatory" evidence="6">
    <location>
        <begin position="6"/>
        <end position="118"/>
    </location>
</feature>
<dbReference type="InterPro" id="IPR011006">
    <property type="entry name" value="CheY-like_superfamily"/>
</dbReference>
<accession>A0ABS0N2V2</accession>
<dbReference type="InterPro" id="IPR001789">
    <property type="entry name" value="Sig_transdc_resp-reg_receiver"/>
</dbReference>
<comment type="caution">
    <text evidence="7">The sequence shown here is derived from an EMBL/GenBank/DDBJ whole genome shotgun (WGS) entry which is preliminary data.</text>
</comment>
<dbReference type="PROSITE" id="PS50110">
    <property type="entry name" value="RESPONSE_REGULATORY"/>
    <property type="match status" value="1"/>
</dbReference>
<sequence length="238" mass="26354">MEQRLTMHIVGGNSRSRASQSRLVLSMGHHAEVYSDLVELLDRPPHDGVIIASDDVVEDGIEKLLEELADHGIWIPLVAAREEPGVDEVVEAIQAGALDFLTLPLTEEELRRMLAHVHNDAGRHAEARRRLIDARRRISALSNREREVLDWLSEGCSNKAIARELEISPRTVEIHRANMMDKLGANHAAEAVRLRLEAGLEAAKKNDQIGMTVVNRPSPAQDDMMIGEIIVTPTASQA</sequence>
<feature type="domain" description="HTH luxR-type" evidence="5">
    <location>
        <begin position="134"/>
        <end position="199"/>
    </location>
</feature>
<dbReference type="SUPFAM" id="SSF52172">
    <property type="entry name" value="CheY-like"/>
    <property type="match status" value="1"/>
</dbReference>
<gene>
    <name evidence="7" type="ORF">I5L03_05560</name>
</gene>
<keyword evidence="8" id="KW-1185">Reference proteome</keyword>
<dbReference type="Pfam" id="PF00196">
    <property type="entry name" value="GerE"/>
    <property type="match status" value="1"/>
</dbReference>
<proteinExistence type="predicted"/>
<evidence type="ECO:0000259" key="5">
    <source>
        <dbReference type="PROSITE" id="PS50043"/>
    </source>
</evidence>
<dbReference type="PRINTS" id="PR00038">
    <property type="entry name" value="HTHLUXR"/>
</dbReference>
<dbReference type="InterPro" id="IPR036388">
    <property type="entry name" value="WH-like_DNA-bd_sf"/>
</dbReference>
<evidence type="ECO:0000256" key="2">
    <source>
        <dbReference type="ARBA" id="ARBA00023125"/>
    </source>
</evidence>
<evidence type="ECO:0000259" key="6">
    <source>
        <dbReference type="PROSITE" id="PS50110"/>
    </source>
</evidence>
<reference evidence="7 8" key="1">
    <citation type="submission" date="2020-11" db="EMBL/GenBank/DDBJ databases">
        <title>Erythrobacter sediminis sp. nov., a marine bacterium from a tidal flat of Garorim Bay.</title>
        <authorList>
            <person name="Kim D."/>
            <person name="Yoo Y."/>
            <person name="Kim J.-J."/>
        </authorList>
    </citation>
    <scope>NUCLEOTIDE SEQUENCE [LARGE SCALE GENOMIC DNA]</scope>
    <source>
        <strain evidence="7 8">JGD-13</strain>
    </source>
</reference>
<evidence type="ECO:0000256" key="4">
    <source>
        <dbReference type="PROSITE-ProRule" id="PRU00169"/>
    </source>
</evidence>
<dbReference type="EMBL" id="JAEANY010000002">
    <property type="protein sequence ID" value="MBH5322047.1"/>
    <property type="molecule type" value="Genomic_DNA"/>
</dbReference>
<dbReference type="SUPFAM" id="SSF46894">
    <property type="entry name" value="C-terminal effector domain of the bipartite response regulators"/>
    <property type="match status" value="1"/>
</dbReference>
<dbReference type="CDD" id="cd06170">
    <property type="entry name" value="LuxR_C_like"/>
    <property type="match status" value="1"/>
</dbReference>
<dbReference type="RefSeq" id="WP_197920774.1">
    <property type="nucleotide sequence ID" value="NZ_CAWPTA010000007.1"/>
</dbReference>
<evidence type="ECO:0000256" key="3">
    <source>
        <dbReference type="ARBA" id="ARBA00023163"/>
    </source>
</evidence>
<dbReference type="InterPro" id="IPR016032">
    <property type="entry name" value="Sig_transdc_resp-reg_C-effctor"/>
</dbReference>
<organism evidence="7 8">
    <name type="scientific">Aurantiacibacter sediminis</name>
    <dbReference type="NCBI Taxonomy" id="2793064"/>
    <lineage>
        <taxon>Bacteria</taxon>
        <taxon>Pseudomonadati</taxon>
        <taxon>Pseudomonadota</taxon>
        <taxon>Alphaproteobacteria</taxon>
        <taxon>Sphingomonadales</taxon>
        <taxon>Erythrobacteraceae</taxon>
        <taxon>Aurantiacibacter</taxon>
    </lineage>
</organism>
<evidence type="ECO:0000256" key="1">
    <source>
        <dbReference type="ARBA" id="ARBA00023015"/>
    </source>
</evidence>
<dbReference type="Proteomes" id="UP000602442">
    <property type="component" value="Unassembled WGS sequence"/>
</dbReference>
<keyword evidence="2" id="KW-0238">DNA-binding</keyword>
<protein>
    <submittedName>
        <fullName evidence="7">Helix-turn-helix transcriptional regulator</fullName>
    </submittedName>
</protein>
<keyword evidence="1" id="KW-0805">Transcription regulation</keyword>
<dbReference type="Gene3D" id="3.40.50.2300">
    <property type="match status" value="1"/>
</dbReference>
<evidence type="ECO:0000313" key="7">
    <source>
        <dbReference type="EMBL" id="MBH5322047.1"/>
    </source>
</evidence>
<dbReference type="PANTHER" id="PTHR44688:SF16">
    <property type="entry name" value="DNA-BINDING TRANSCRIPTIONAL ACTIVATOR DEVR_DOSR"/>
    <property type="match status" value="1"/>
</dbReference>
<dbReference type="PROSITE" id="PS00622">
    <property type="entry name" value="HTH_LUXR_1"/>
    <property type="match status" value="1"/>
</dbReference>
<dbReference type="Gene3D" id="1.10.10.10">
    <property type="entry name" value="Winged helix-like DNA-binding domain superfamily/Winged helix DNA-binding domain"/>
    <property type="match status" value="1"/>
</dbReference>
<dbReference type="PROSITE" id="PS50043">
    <property type="entry name" value="HTH_LUXR_2"/>
    <property type="match status" value="1"/>
</dbReference>
<comment type="caution">
    <text evidence="4">Lacks conserved residue(s) required for the propagation of feature annotation.</text>
</comment>
<evidence type="ECO:0000313" key="8">
    <source>
        <dbReference type="Proteomes" id="UP000602442"/>
    </source>
</evidence>
<dbReference type="InterPro" id="IPR000792">
    <property type="entry name" value="Tscrpt_reg_LuxR_C"/>
</dbReference>
<name>A0ABS0N2V2_9SPHN</name>
<keyword evidence="3" id="KW-0804">Transcription</keyword>